<dbReference type="NCBIfam" id="TIGR02225">
    <property type="entry name" value="recomb_XerD"/>
    <property type="match status" value="1"/>
</dbReference>
<dbReference type="PROSITE" id="PS51900">
    <property type="entry name" value="CB"/>
    <property type="match status" value="1"/>
</dbReference>
<reference evidence="14 15" key="1">
    <citation type="submission" date="2018-02" db="EMBL/GenBank/DDBJ databases">
        <title>Insights into the biology of acidophilic members of the Acidiferrobacteraceae family derived from comparative genomic analyses.</title>
        <authorList>
            <person name="Issotta F."/>
            <person name="Thyssen C."/>
            <person name="Mena C."/>
            <person name="Moya A."/>
            <person name="Bellenberg S."/>
            <person name="Sproer C."/>
            <person name="Covarrubias P.C."/>
            <person name="Sand W."/>
            <person name="Quatrini R."/>
            <person name="Vera M."/>
        </authorList>
    </citation>
    <scope>NUCLEOTIDE SEQUENCE [LARGE SCALE GENOMIC DNA]</scope>
    <source>
        <strain evidence="15">m-1</strain>
    </source>
</reference>
<feature type="active site" evidence="11">
    <location>
        <position position="246"/>
    </location>
</feature>
<evidence type="ECO:0000256" key="11">
    <source>
        <dbReference type="HAMAP-Rule" id="MF_01807"/>
    </source>
</evidence>
<dbReference type="InterPro" id="IPR013762">
    <property type="entry name" value="Integrase-like_cat_sf"/>
</dbReference>
<gene>
    <name evidence="11 14" type="primary">xerD</name>
    <name evidence="14" type="ORF">C4900_08980</name>
</gene>
<feature type="domain" description="Core-binding (CB)" evidence="13">
    <location>
        <begin position="4"/>
        <end position="87"/>
    </location>
</feature>
<dbReference type="RefSeq" id="WP_114282973.1">
    <property type="nucleotide sequence ID" value="NZ_CP080624.1"/>
</dbReference>
<dbReference type="NCBIfam" id="NF001399">
    <property type="entry name" value="PRK00283.1"/>
    <property type="match status" value="1"/>
</dbReference>
<feature type="active site" evidence="11">
    <location>
        <position position="172"/>
    </location>
</feature>
<dbReference type="InterPro" id="IPR002104">
    <property type="entry name" value="Integrase_catalytic"/>
</dbReference>
<evidence type="ECO:0000256" key="3">
    <source>
        <dbReference type="ARBA" id="ARBA00015810"/>
    </source>
</evidence>
<dbReference type="HAMAP" id="MF_01808">
    <property type="entry name" value="Recomb_XerC_XerD"/>
    <property type="match status" value="1"/>
</dbReference>
<comment type="function">
    <text evidence="11">Site-specific tyrosine recombinase, which acts by catalyzing the cutting and rejoining of the recombining DNA molecules. The XerC-XerD complex is essential to convert dimers of the bacterial chromosome into monomers to permit their segregation at cell division. It also contributes to the segregational stability of plasmids.</text>
</comment>
<dbReference type="PANTHER" id="PTHR30349:SF90">
    <property type="entry name" value="TYROSINE RECOMBINASE XERD"/>
    <property type="match status" value="1"/>
</dbReference>
<comment type="caution">
    <text evidence="14">The sequence shown here is derived from an EMBL/GenBank/DDBJ whole genome shotgun (WGS) entry which is preliminary data.</text>
</comment>
<dbReference type="InterPro" id="IPR011932">
    <property type="entry name" value="Recomb_XerD"/>
</dbReference>
<dbReference type="Pfam" id="PF02899">
    <property type="entry name" value="Phage_int_SAM_1"/>
    <property type="match status" value="1"/>
</dbReference>
<evidence type="ECO:0000256" key="7">
    <source>
        <dbReference type="ARBA" id="ARBA00022908"/>
    </source>
</evidence>
<feature type="active site" evidence="11">
    <location>
        <position position="243"/>
    </location>
</feature>
<evidence type="ECO:0000256" key="10">
    <source>
        <dbReference type="ARBA" id="ARBA00023306"/>
    </source>
</evidence>
<evidence type="ECO:0000313" key="15">
    <source>
        <dbReference type="Proteomes" id="UP000253250"/>
    </source>
</evidence>
<keyword evidence="4 11" id="KW-0963">Cytoplasm</keyword>
<organism evidence="14 15">
    <name type="scientific">Acidiferrobacter thiooxydans</name>
    <dbReference type="NCBI Taxonomy" id="163359"/>
    <lineage>
        <taxon>Bacteria</taxon>
        <taxon>Pseudomonadati</taxon>
        <taxon>Pseudomonadota</taxon>
        <taxon>Gammaproteobacteria</taxon>
        <taxon>Acidiferrobacterales</taxon>
        <taxon>Acidiferrobacteraceae</taxon>
        <taxon>Acidiferrobacter</taxon>
    </lineage>
</organism>
<dbReference type="OrthoDB" id="9801717at2"/>
<comment type="subcellular location">
    <subcellularLocation>
        <location evidence="1 11">Cytoplasm</location>
    </subcellularLocation>
</comment>
<evidence type="ECO:0000259" key="12">
    <source>
        <dbReference type="PROSITE" id="PS51898"/>
    </source>
</evidence>
<dbReference type="InterPro" id="IPR010998">
    <property type="entry name" value="Integrase_recombinase_N"/>
</dbReference>
<keyword evidence="10 11" id="KW-0131">Cell cycle</keyword>
<dbReference type="GO" id="GO:0051301">
    <property type="term" value="P:cell division"/>
    <property type="evidence" value="ECO:0007669"/>
    <property type="project" value="UniProtKB-KW"/>
</dbReference>
<dbReference type="GO" id="GO:0009037">
    <property type="term" value="F:tyrosine-based site-specific recombinase activity"/>
    <property type="evidence" value="ECO:0007669"/>
    <property type="project" value="UniProtKB-UniRule"/>
</dbReference>
<dbReference type="Gene3D" id="1.10.150.130">
    <property type="match status" value="1"/>
</dbReference>
<dbReference type="InterPro" id="IPR004107">
    <property type="entry name" value="Integrase_SAM-like_N"/>
</dbReference>
<dbReference type="GO" id="GO:0007059">
    <property type="term" value="P:chromosome segregation"/>
    <property type="evidence" value="ECO:0007669"/>
    <property type="project" value="UniProtKB-UniRule"/>
</dbReference>
<evidence type="ECO:0000256" key="8">
    <source>
        <dbReference type="ARBA" id="ARBA00023125"/>
    </source>
</evidence>
<dbReference type="GO" id="GO:0005737">
    <property type="term" value="C:cytoplasm"/>
    <property type="evidence" value="ECO:0007669"/>
    <property type="project" value="UniProtKB-SubCell"/>
</dbReference>
<keyword evidence="7 11" id="KW-0229">DNA integration</keyword>
<evidence type="ECO:0000256" key="5">
    <source>
        <dbReference type="ARBA" id="ARBA00022618"/>
    </source>
</evidence>
<feature type="active site" evidence="11">
    <location>
        <position position="148"/>
    </location>
</feature>
<dbReference type="SUPFAM" id="SSF56349">
    <property type="entry name" value="DNA breaking-rejoining enzymes"/>
    <property type="match status" value="1"/>
</dbReference>
<dbReference type="PANTHER" id="PTHR30349">
    <property type="entry name" value="PHAGE INTEGRASE-RELATED"/>
    <property type="match status" value="1"/>
</dbReference>
<feature type="active site" evidence="11">
    <location>
        <position position="269"/>
    </location>
</feature>
<evidence type="ECO:0000256" key="9">
    <source>
        <dbReference type="ARBA" id="ARBA00023172"/>
    </source>
</evidence>
<name>A0A368HFI5_9GAMM</name>
<dbReference type="EMBL" id="PSYR01000002">
    <property type="protein sequence ID" value="RCN56012.1"/>
    <property type="molecule type" value="Genomic_DNA"/>
</dbReference>
<dbReference type="InterPro" id="IPR044068">
    <property type="entry name" value="CB"/>
</dbReference>
<keyword evidence="9 11" id="KW-0233">DNA recombination</keyword>
<keyword evidence="8 11" id="KW-0238">DNA-binding</keyword>
<keyword evidence="15" id="KW-1185">Reference proteome</keyword>
<protein>
    <recommendedName>
        <fullName evidence="3 11">Tyrosine recombinase XerD</fullName>
    </recommendedName>
</protein>
<evidence type="ECO:0000256" key="2">
    <source>
        <dbReference type="ARBA" id="ARBA00010450"/>
    </source>
</evidence>
<keyword evidence="5 11" id="KW-0132">Cell division</keyword>
<comment type="similarity">
    <text evidence="2 11">Belongs to the 'phage' integrase family. XerD subfamily.</text>
</comment>
<comment type="subunit">
    <text evidence="11">Forms a cyclic heterotetrameric complex composed of two molecules of XerC and two molecules of XerD.</text>
</comment>
<dbReference type="Pfam" id="PF00589">
    <property type="entry name" value="Phage_integrase"/>
    <property type="match status" value="1"/>
</dbReference>
<feature type="active site" description="O-(3'-phospho-DNA)-tyrosine intermediate" evidence="11">
    <location>
        <position position="278"/>
    </location>
</feature>
<evidence type="ECO:0000256" key="1">
    <source>
        <dbReference type="ARBA" id="ARBA00004496"/>
    </source>
</evidence>
<evidence type="ECO:0000256" key="6">
    <source>
        <dbReference type="ARBA" id="ARBA00022829"/>
    </source>
</evidence>
<dbReference type="GO" id="GO:0006313">
    <property type="term" value="P:DNA transposition"/>
    <property type="evidence" value="ECO:0007669"/>
    <property type="project" value="UniProtKB-UniRule"/>
</dbReference>
<evidence type="ECO:0000313" key="14">
    <source>
        <dbReference type="EMBL" id="RCN56012.1"/>
    </source>
</evidence>
<dbReference type="InterPro" id="IPR050090">
    <property type="entry name" value="Tyrosine_recombinase_XerCD"/>
</dbReference>
<dbReference type="HAMAP" id="MF_01807">
    <property type="entry name" value="Recomb_XerD"/>
    <property type="match status" value="1"/>
</dbReference>
<dbReference type="InterPro" id="IPR023009">
    <property type="entry name" value="Tyrosine_recombinase_XerC/XerD"/>
</dbReference>
<dbReference type="Proteomes" id="UP000253250">
    <property type="component" value="Unassembled WGS sequence"/>
</dbReference>
<dbReference type="AlphaFoldDB" id="A0A368HFI5"/>
<keyword evidence="6 11" id="KW-0159">Chromosome partition</keyword>
<dbReference type="CDD" id="cd00798">
    <property type="entry name" value="INT_XerDC_C"/>
    <property type="match status" value="1"/>
</dbReference>
<feature type="domain" description="Tyr recombinase" evidence="12">
    <location>
        <begin position="108"/>
        <end position="291"/>
    </location>
</feature>
<dbReference type="Gene3D" id="1.10.443.10">
    <property type="entry name" value="Intergrase catalytic core"/>
    <property type="match status" value="1"/>
</dbReference>
<dbReference type="GO" id="GO:0003677">
    <property type="term" value="F:DNA binding"/>
    <property type="evidence" value="ECO:0007669"/>
    <property type="project" value="UniProtKB-UniRule"/>
</dbReference>
<evidence type="ECO:0000259" key="13">
    <source>
        <dbReference type="PROSITE" id="PS51900"/>
    </source>
</evidence>
<dbReference type="PROSITE" id="PS51898">
    <property type="entry name" value="TYR_RECOMBINASE"/>
    <property type="match status" value="1"/>
</dbReference>
<evidence type="ECO:0000256" key="4">
    <source>
        <dbReference type="ARBA" id="ARBA00022490"/>
    </source>
</evidence>
<proteinExistence type="inferred from homology"/>
<accession>A0A368HFI5</accession>
<sequence>MASPSDITLIDGFLDTLLTESGLVTHTLEGYRRDLEVFARYLGGRGLQGARRLDITGFLAAEMMAGRQPRTSARRLSALRRFYRYLLAQRGLSEDPTEGVEGPRLGISLPRSLSEEEVERLLAAPGGRTPEAQRDRAMLEVLYATGLRVSELVALRLSEIDSQAGIVRIVGKGGRERLVPLGDEAQAALAAYLREARSVFLKGVPATAVFLTRRGGPMTRQAFWGNIKRYAAKAGVETPLSPHTVRHAFATHLINHGADLRVVQLLLGHADLSTTQIYTHVARERLRAVHARHHPRG</sequence>
<dbReference type="InterPro" id="IPR011010">
    <property type="entry name" value="DNA_brk_join_enz"/>
</dbReference>